<feature type="compositionally biased region" description="Low complexity" evidence="1">
    <location>
        <begin position="257"/>
        <end position="275"/>
    </location>
</feature>
<dbReference type="EMBL" id="JAZGUE010000002">
    <property type="protein sequence ID" value="KAL2269846.1"/>
    <property type="molecule type" value="Genomic_DNA"/>
</dbReference>
<name>A0ABR4DHT1_9PEZI</name>
<gene>
    <name evidence="2" type="ORF">VTJ83DRAFT_2030</name>
</gene>
<feature type="compositionally biased region" description="Pro residues" evidence="1">
    <location>
        <begin position="238"/>
        <end position="256"/>
    </location>
</feature>
<feature type="region of interest" description="Disordered" evidence="1">
    <location>
        <begin position="1"/>
        <end position="39"/>
    </location>
</feature>
<dbReference type="RefSeq" id="XP_070868570.1">
    <property type="nucleotide sequence ID" value="XM_071008256.1"/>
</dbReference>
<protein>
    <submittedName>
        <fullName evidence="2">Uncharacterized protein</fullName>
    </submittedName>
</protein>
<evidence type="ECO:0000313" key="2">
    <source>
        <dbReference type="EMBL" id="KAL2269846.1"/>
    </source>
</evidence>
<dbReference type="Proteomes" id="UP001600064">
    <property type="component" value="Unassembled WGS sequence"/>
</dbReference>
<feature type="compositionally biased region" description="Polar residues" evidence="1">
    <location>
        <begin position="103"/>
        <end position="118"/>
    </location>
</feature>
<feature type="compositionally biased region" description="Basic and acidic residues" evidence="1">
    <location>
        <begin position="325"/>
        <end position="336"/>
    </location>
</feature>
<feature type="compositionally biased region" description="Low complexity" evidence="1">
    <location>
        <begin position="224"/>
        <end position="237"/>
    </location>
</feature>
<proteinExistence type="predicted"/>
<feature type="region of interest" description="Disordered" evidence="1">
    <location>
        <begin position="67"/>
        <end position="337"/>
    </location>
</feature>
<feature type="compositionally biased region" description="Low complexity" evidence="1">
    <location>
        <begin position="121"/>
        <end position="141"/>
    </location>
</feature>
<keyword evidence="3" id="KW-1185">Reference proteome</keyword>
<comment type="caution">
    <text evidence="2">The sequence shown here is derived from an EMBL/GenBank/DDBJ whole genome shotgun (WGS) entry which is preliminary data.</text>
</comment>
<evidence type="ECO:0000256" key="1">
    <source>
        <dbReference type="SAM" id="MobiDB-lite"/>
    </source>
</evidence>
<feature type="compositionally biased region" description="Low complexity" evidence="1">
    <location>
        <begin position="161"/>
        <end position="210"/>
    </location>
</feature>
<organism evidence="2 3">
    <name type="scientific">Remersonia thermophila</name>
    <dbReference type="NCBI Taxonomy" id="72144"/>
    <lineage>
        <taxon>Eukaryota</taxon>
        <taxon>Fungi</taxon>
        <taxon>Dikarya</taxon>
        <taxon>Ascomycota</taxon>
        <taxon>Pezizomycotina</taxon>
        <taxon>Sordariomycetes</taxon>
        <taxon>Sordariomycetidae</taxon>
        <taxon>Sordariales</taxon>
        <taxon>Sordariales incertae sedis</taxon>
        <taxon>Remersonia</taxon>
    </lineage>
</organism>
<evidence type="ECO:0000313" key="3">
    <source>
        <dbReference type="Proteomes" id="UP001600064"/>
    </source>
</evidence>
<reference evidence="2 3" key="1">
    <citation type="journal article" date="2024" name="Commun. Biol.">
        <title>Comparative genomic analysis of thermophilic fungi reveals convergent evolutionary adaptations and gene losses.</title>
        <authorList>
            <person name="Steindorff A.S."/>
            <person name="Aguilar-Pontes M.V."/>
            <person name="Robinson A.J."/>
            <person name="Andreopoulos B."/>
            <person name="LaButti K."/>
            <person name="Kuo A."/>
            <person name="Mondo S."/>
            <person name="Riley R."/>
            <person name="Otillar R."/>
            <person name="Haridas S."/>
            <person name="Lipzen A."/>
            <person name="Grimwood J."/>
            <person name="Schmutz J."/>
            <person name="Clum A."/>
            <person name="Reid I.D."/>
            <person name="Moisan M.C."/>
            <person name="Butler G."/>
            <person name="Nguyen T.T.M."/>
            <person name="Dewar K."/>
            <person name="Conant G."/>
            <person name="Drula E."/>
            <person name="Henrissat B."/>
            <person name="Hansel C."/>
            <person name="Singer S."/>
            <person name="Hutchinson M.I."/>
            <person name="de Vries R.P."/>
            <person name="Natvig D.O."/>
            <person name="Powell A.J."/>
            <person name="Tsang A."/>
            <person name="Grigoriev I.V."/>
        </authorList>
    </citation>
    <scope>NUCLEOTIDE SEQUENCE [LARGE SCALE GENOMIC DNA]</scope>
    <source>
        <strain evidence="2 3">ATCC 22073</strain>
    </source>
</reference>
<feature type="compositionally biased region" description="Polar residues" evidence="1">
    <location>
        <begin position="276"/>
        <end position="286"/>
    </location>
</feature>
<dbReference type="GeneID" id="98122900"/>
<accession>A0ABR4DHT1</accession>
<sequence length="392" mass="41890">MSISRAFTNRRVKQSMQAAEEERGGMMRINSARGPGASLRHKISSPIELVHTTNMLSYNAPDIVPMSASSVASSPRSDDDMSDGAITNGTTPPTSPDVDSPVKRSTSPEPNHLSSFFTTVPPRSQRQQEQEPPASASSSPSDQPPAIPQRATSHSKPPYNSLVRQRSASQVSQQSQQSQQSQRTVSPKASFSFSRSPSTSTSTSVSSSATNPMTAHKSKLSNVAASSAPSPSSAPFMPASPPRSPPRSRPVGPPPSRSASRSQQQQQQQQQPPSAKNLSALDSQQHPFGPELAQVSELAEEFGVKEQLAREQLPPPAASSRSRQRQNDGDEQEMLRKGLLKFSADEYLREVVQPLFASFMLPPPPARLAGMAPPPPPAPVPVVEAVGGGSWI</sequence>
<feature type="compositionally biased region" description="Low complexity" evidence="1">
    <location>
        <begin position="90"/>
        <end position="99"/>
    </location>
</feature>